<evidence type="ECO:0000256" key="1">
    <source>
        <dbReference type="SAM" id="MobiDB-lite"/>
    </source>
</evidence>
<evidence type="ECO:0000313" key="3">
    <source>
        <dbReference type="Proteomes" id="UP000762676"/>
    </source>
</evidence>
<keyword evidence="3" id="KW-1185">Reference proteome</keyword>
<feature type="region of interest" description="Disordered" evidence="1">
    <location>
        <begin position="183"/>
        <end position="289"/>
    </location>
</feature>
<proteinExistence type="predicted"/>
<feature type="compositionally biased region" description="Low complexity" evidence="1">
    <location>
        <begin position="31"/>
        <end position="53"/>
    </location>
</feature>
<gene>
    <name evidence="2" type="ORF">ElyMa_003734200</name>
</gene>
<dbReference type="EMBL" id="BMAT01007653">
    <property type="protein sequence ID" value="GFR68515.1"/>
    <property type="molecule type" value="Genomic_DNA"/>
</dbReference>
<reference evidence="2 3" key="1">
    <citation type="journal article" date="2021" name="Elife">
        <title>Chloroplast acquisition without the gene transfer in kleptoplastic sea slugs, Plakobranchus ocellatus.</title>
        <authorList>
            <person name="Maeda T."/>
            <person name="Takahashi S."/>
            <person name="Yoshida T."/>
            <person name="Shimamura S."/>
            <person name="Takaki Y."/>
            <person name="Nagai Y."/>
            <person name="Toyoda A."/>
            <person name="Suzuki Y."/>
            <person name="Arimoto A."/>
            <person name="Ishii H."/>
            <person name="Satoh N."/>
            <person name="Nishiyama T."/>
            <person name="Hasebe M."/>
            <person name="Maruyama T."/>
            <person name="Minagawa J."/>
            <person name="Obokata J."/>
            <person name="Shigenobu S."/>
        </authorList>
    </citation>
    <scope>NUCLEOTIDE SEQUENCE [LARGE SCALE GENOMIC DNA]</scope>
</reference>
<feature type="compositionally biased region" description="Polar residues" evidence="1">
    <location>
        <begin position="108"/>
        <end position="130"/>
    </location>
</feature>
<protein>
    <submittedName>
        <fullName evidence="2">Uncharacterized protein</fullName>
    </submittedName>
</protein>
<sequence>MSRSSDLPHSLKDDNEISSSGAQILQGSSQSSFGSVIGNSRSSSSRTLSCSGSVQTDSFASSGALYSNGSSSSHSHLQCSQINFKRHTDNLSSLSSYSTLSNLHHESTSLTDGSKSSNNSRSYQVTSPAEGSNRAFNFDGTTQSSQSSSQHSRRSMFGNYFLWDSRSGLPDEDVVAKFFSRRSDTDETRAANSEHFPANRLMPTPPSADMDDNAVDFNISVSIEPQVQNPREENPMSPDLFESNSVPNEEPDPVLPNDEANGESTTSSVPRELHLHFDNTEDGEESDSTTMARIFAGDFSNN</sequence>
<feature type="compositionally biased region" description="Polar residues" evidence="1">
    <location>
        <begin position="17"/>
        <end position="30"/>
    </location>
</feature>
<dbReference type="AlphaFoldDB" id="A0AAV4F6X5"/>
<comment type="caution">
    <text evidence="2">The sequence shown here is derived from an EMBL/GenBank/DDBJ whole genome shotgun (WGS) entry which is preliminary data.</text>
</comment>
<accession>A0AAV4F6X5</accession>
<evidence type="ECO:0000313" key="2">
    <source>
        <dbReference type="EMBL" id="GFR68515.1"/>
    </source>
</evidence>
<dbReference type="Proteomes" id="UP000762676">
    <property type="component" value="Unassembled WGS sequence"/>
</dbReference>
<feature type="region of interest" description="Disordered" evidence="1">
    <location>
        <begin position="106"/>
        <end position="151"/>
    </location>
</feature>
<feature type="region of interest" description="Disordered" evidence="1">
    <location>
        <begin position="1"/>
        <end position="55"/>
    </location>
</feature>
<feature type="compositionally biased region" description="Polar residues" evidence="1">
    <location>
        <begin position="219"/>
        <end position="229"/>
    </location>
</feature>
<name>A0AAV4F6X5_9GAST</name>
<organism evidence="2 3">
    <name type="scientific">Elysia marginata</name>
    <dbReference type="NCBI Taxonomy" id="1093978"/>
    <lineage>
        <taxon>Eukaryota</taxon>
        <taxon>Metazoa</taxon>
        <taxon>Spiralia</taxon>
        <taxon>Lophotrochozoa</taxon>
        <taxon>Mollusca</taxon>
        <taxon>Gastropoda</taxon>
        <taxon>Heterobranchia</taxon>
        <taxon>Euthyneura</taxon>
        <taxon>Panpulmonata</taxon>
        <taxon>Sacoglossa</taxon>
        <taxon>Placobranchoidea</taxon>
        <taxon>Plakobranchidae</taxon>
        <taxon>Elysia</taxon>
    </lineage>
</organism>